<keyword evidence="2" id="KW-1185">Reference proteome</keyword>
<sequence>MVSNSIDLVFGTIVNMANGNKYKAIAVQDIFKETNLDPTTLINALEILEKRVFIKLSSPFSNGIDVHSVFITLEGIAITVNHLISLVIQSIVNMANGDKDKAIPVQDILKETNLEETTLINVLEILEKRGSIKLSNPFYNGINVNAVFIK</sequence>
<name>A0ABW8XNC1_9CYAN</name>
<dbReference type="Proteomes" id="UP001629223">
    <property type="component" value="Unassembled WGS sequence"/>
</dbReference>
<evidence type="ECO:0000313" key="2">
    <source>
        <dbReference type="Proteomes" id="UP001629223"/>
    </source>
</evidence>
<protein>
    <recommendedName>
        <fullName evidence="3">Replication protein A C-terminal domain-containing protein</fullName>
    </recommendedName>
</protein>
<reference evidence="1 2" key="1">
    <citation type="submission" date="2024-07" db="EMBL/GenBank/DDBJ databases">
        <authorList>
            <person name="Tripathy S."/>
        </authorList>
    </citation>
    <scope>NUCLEOTIDE SEQUENCE [LARGE SCALE GENOMIC DNA]</scope>
    <source>
        <strain evidence="1 2">VB511288_2</strain>
    </source>
</reference>
<evidence type="ECO:0000313" key="1">
    <source>
        <dbReference type="EMBL" id="MFL9823120.1"/>
    </source>
</evidence>
<gene>
    <name evidence="1" type="ORF">AB0756_39450</name>
</gene>
<accession>A0ABW8XNC1</accession>
<comment type="caution">
    <text evidence="1">The sequence shown here is derived from an EMBL/GenBank/DDBJ whole genome shotgun (WGS) entry which is preliminary data.</text>
</comment>
<evidence type="ECO:0008006" key="3">
    <source>
        <dbReference type="Google" id="ProtNLM"/>
    </source>
</evidence>
<dbReference type="EMBL" id="JBFPMW010000025">
    <property type="protein sequence ID" value="MFL9823120.1"/>
    <property type="molecule type" value="Genomic_DNA"/>
</dbReference>
<organism evidence="1 2">
    <name type="scientific">Tolypothrix campylonemoides VB511288_2</name>
    <dbReference type="NCBI Taxonomy" id="3232311"/>
    <lineage>
        <taxon>Bacteria</taxon>
        <taxon>Bacillati</taxon>
        <taxon>Cyanobacteriota</taxon>
        <taxon>Cyanophyceae</taxon>
        <taxon>Nostocales</taxon>
        <taxon>Tolypothrichaceae</taxon>
        <taxon>Tolypothrix</taxon>
    </lineage>
</organism>
<dbReference type="RefSeq" id="WP_408019797.1">
    <property type="nucleotide sequence ID" value="NZ_JBFPMW010000025.1"/>
</dbReference>
<proteinExistence type="predicted"/>